<dbReference type="SUPFAM" id="SSF53822">
    <property type="entry name" value="Periplasmic binding protein-like I"/>
    <property type="match status" value="1"/>
</dbReference>
<dbReference type="PANTHER" id="PTHR46847">
    <property type="entry name" value="D-ALLOSE-BINDING PERIPLASMIC PROTEIN-RELATED"/>
    <property type="match status" value="1"/>
</dbReference>
<proteinExistence type="inferred from homology"/>
<geneLocation type="plasmid" evidence="6">
    <name>pR6_1</name>
</geneLocation>
<feature type="chain" id="PRO_5046192667" evidence="4">
    <location>
        <begin position="24"/>
        <end position="305"/>
    </location>
</feature>
<dbReference type="InterPro" id="IPR028082">
    <property type="entry name" value="Peripla_BP_I"/>
</dbReference>
<comment type="caution">
    <text evidence="6">The sequence shown here is derived from an EMBL/GenBank/DDBJ whole genome shotgun (WGS) entry which is preliminary data.</text>
</comment>
<dbReference type="Gene3D" id="3.40.50.2300">
    <property type="match status" value="2"/>
</dbReference>
<keyword evidence="3 4" id="KW-0732">Signal</keyword>
<reference evidence="6 7" key="1">
    <citation type="submission" date="2021-06" db="EMBL/GenBank/DDBJ databases">
        <title>Nitratireductor porphyridii sp. nov., isolated from a small marine red alga, Porphyridium purpureum in South Korea.</title>
        <authorList>
            <person name="Kim K.H."/>
            <person name="Kristyanto S."/>
            <person name="Jeon C.O."/>
        </authorList>
    </citation>
    <scope>NUCLEOTIDE SEQUENCE [LARGE SCALE GENOMIC DNA]</scope>
    <source>
        <strain evidence="6 7">R6</strain>
        <plasmid evidence="6">pR6_1</plasmid>
    </source>
</reference>
<dbReference type="PANTHER" id="PTHR46847:SF1">
    <property type="entry name" value="D-ALLOSE-BINDING PERIPLASMIC PROTEIN-RELATED"/>
    <property type="match status" value="1"/>
</dbReference>
<comment type="similarity">
    <text evidence="2">Belongs to the bacterial solute-binding protein 2 family.</text>
</comment>
<dbReference type="CDD" id="cd01536">
    <property type="entry name" value="PBP1_ABC_sugar_binding-like"/>
    <property type="match status" value="1"/>
</dbReference>
<comment type="subcellular location">
    <subcellularLocation>
        <location evidence="1">Cell envelope</location>
    </subcellularLocation>
</comment>
<keyword evidence="7" id="KW-1185">Reference proteome</keyword>
<feature type="domain" description="Periplasmic binding protein" evidence="5">
    <location>
        <begin position="26"/>
        <end position="277"/>
    </location>
</feature>
<protein>
    <submittedName>
        <fullName evidence="6">Sugar ABC transporter substrate-binding protein</fullName>
    </submittedName>
</protein>
<dbReference type="EMBL" id="JAHSQO010000006">
    <property type="protein sequence ID" value="MBY8918500.1"/>
    <property type="molecule type" value="Genomic_DNA"/>
</dbReference>
<evidence type="ECO:0000256" key="2">
    <source>
        <dbReference type="ARBA" id="ARBA00007639"/>
    </source>
</evidence>
<dbReference type="Pfam" id="PF13407">
    <property type="entry name" value="Peripla_BP_4"/>
    <property type="match status" value="1"/>
</dbReference>
<organism evidence="6 7">
    <name type="scientific">Nitratireductor rhodophyticola</name>
    <dbReference type="NCBI Taxonomy" id="2854036"/>
    <lineage>
        <taxon>Bacteria</taxon>
        <taxon>Pseudomonadati</taxon>
        <taxon>Pseudomonadota</taxon>
        <taxon>Alphaproteobacteria</taxon>
        <taxon>Hyphomicrobiales</taxon>
        <taxon>Phyllobacteriaceae</taxon>
        <taxon>Nitratireductor</taxon>
    </lineage>
</organism>
<evidence type="ECO:0000313" key="7">
    <source>
        <dbReference type="Proteomes" id="UP000777661"/>
    </source>
</evidence>
<feature type="signal peptide" evidence="4">
    <location>
        <begin position="1"/>
        <end position="23"/>
    </location>
</feature>
<keyword evidence="6" id="KW-0614">Plasmid</keyword>
<evidence type="ECO:0000259" key="5">
    <source>
        <dbReference type="Pfam" id="PF13407"/>
    </source>
</evidence>
<evidence type="ECO:0000256" key="3">
    <source>
        <dbReference type="ARBA" id="ARBA00022729"/>
    </source>
</evidence>
<dbReference type="InterPro" id="IPR025997">
    <property type="entry name" value="SBP_2_dom"/>
</dbReference>
<evidence type="ECO:0000313" key="6">
    <source>
        <dbReference type="EMBL" id="MBY8918500.1"/>
    </source>
</evidence>
<name>A0ABS7RG75_9HYPH</name>
<dbReference type="Proteomes" id="UP000777661">
    <property type="component" value="Unassembled WGS sequence"/>
</dbReference>
<gene>
    <name evidence="6" type="ORF">KVG22_17990</name>
</gene>
<accession>A0ABS7RG75</accession>
<evidence type="ECO:0000256" key="1">
    <source>
        <dbReference type="ARBA" id="ARBA00004196"/>
    </source>
</evidence>
<sequence>MMKRLLLTTAALAGLAHATAANAEDIAVLTPYLSSVATNEMVETFTKESQAKGWTVNVVDTRGDFQQLASRVEDVTNAGADAIVLVSVDPNQIGDQVTAAAGKNIPVFVLDGALADGVTANITTDNFALGTILSDYLFEALGGEGKIVKFFHSAHPGVRQRELALDEALKKDPDFEVIAEHYVQVPGPIDNARQAMETFIRQYGEEIDGVWAAWDEPAVGALLAIQSDMPDADIVIAGIDGNPQAIDLIEQCTNLAATVRQDFPGIASAAVGEIETVLGGGEPSSREIFVEAKVIDRETLGANCE</sequence>
<evidence type="ECO:0000256" key="4">
    <source>
        <dbReference type="SAM" id="SignalP"/>
    </source>
</evidence>